<evidence type="ECO:0000313" key="2">
    <source>
        <dbReference type="EMBL" id="SEJ18691.1"/>
    </source>
</evidence>
<dbReference type="STRING" id="408657.SAMN04487995_3671"/>
<evidence type="ECO:0000259" key="1">
    <source>
        <dbReference type="Pfam" id="PF13521"/>
    </source>
</evidence>
<reference evidence="2 3" key="1">
    <citation type="submission" date="2016-10" db="EMBL/GenBank/DDBJ databases">
        <authorList>
            <person name="de Groot N.N."/>
        </authorList>
    </citation>
    <scope>NUCLEOTIDE SEQUENCE [LARGE SCALE GENOMIC DNA]</scope>
    <source>
        <strain evidence="2 3">DSM 19938</strain>
    </source>
</reference>
<keyword evidence="3" id="KW-1185">Reference proteome</keyword>
<dbReference type="RefSeq" id="WP_090337612.1">
    <property type="nucleotide sequence ID" value="NZ_FNXY01000005.1"/>
</dbReference>
<sequence length="181" mass="20821">MNAIVISGGPGSGKTTLLNALKSRGFNCSDEISRQLIQEQVNLNSENLPWKNLSSFAELALERMVEEYKKSLLLEEPTFFDRAIPDIIAYLKVGNIRVESQFNEALKNYKYQSNVFMAPPWEAIYINDNERWQTFEEATELYNMLTKTYQTAGYTLIELPSCSVEERVDFVLEKLEQNKSI</sequence>
<proteinExistence type="predicted"/>
<dbReference type="InterPro" id="IPR038727">
    <property type="entry name" value="NadR/Ttd14_AAA_dom"/>
</dbReference>
<dbReference type="InterPro" id="IPR027417">
    <property type="entry name" value="P-loop_NTPase"/>
</dbReference>
<organism evidence="2 3">
    <name type="scientific">Dyadobacter koreensis</name>
    <dbReference type="NCBI Taxonomy" id="408657"/>
    <lineage>
        <taxon>Bacteria</taxon>
        <taxon>Pseudomonadati</taxon>
        <taxon>Bacteroidota</taxon>
        <taxon>Cytophagia</taxon>
        <taxon>Cytophagales</taxon>
        <taxon>Spirosomataceae</taxon>
        <taxon>Dyadobacter</taxon>
    </lineage>
</organism>
<evidence type="ECO:0000313" key="3">
    <source>
        <dbReference type="Proteomes" id="UP000199532"/>
    </source>
</evidence>
<gene>
    <name evidence="2" type="ORF">SAMN04487995_3671</name>
</gene>
<dbReference type="Gene3D" id="3.40.50.300">
    <property type="entry name" value="P-loop containing nucleotide triphosphate hydrolases"/>
    <property type="match status" value="1"/>
</dbReference>
<protein>
    <submittedName>
        <fullName evidence="2">Predicted ATPase</fullName>
    </submittedName>
</protein>
<name>A0A1H6WNT9_9BACT</name>
<dbReference type="OrthoDB" id="5638848at2"/>
<dbReference type="SUPFAM" id="SSF52540">
    <property type="entry name" value="P-loop containing nucleoside triphosphate hydrolases"/>
    <property type="match status" value="1"/>
</dbReference>
<dbReference type="Pfam" id="PF13521">
    <property type="entry name" value="AAA_28"/>
    <property type="match status" value="1"/>
</dbReference>
<dbReference type="EMBL" id="FNXY01000005">
    <property type="protein sequence ID" value="SEJ18691.1"/>
    <property type="molecule type" value="Genomic_DNA"/>
</dbReference>
<dbReference type="AlphaFoldDB" id="A0A1H6WNT9"/>
<feature type="domain" description="NadR/Ttd14 AAA" evidence="1">
    <location>
        <begin position="4"/>
        <end position="167"/>
    </location>
</feature>
<dbReference type="Proteomes" id="UP000199532">
    <property type="component" value="Unassembled WGS sequence"/>
</dbReference>
<accession>A0A1H6WNT9</accession>